<evidence type="ECO:0000256" key="1">
    <source>
        <dbReference type="SAM" id="Phobius"/>
    </source>
</evidence>
<evidence type="ECO:0000313" key="2">
    <source>
        <dbReference type="EMBL" id="SPH24713.1"/>
    </source>
</evidence>
<dbReference type="PANTHER" id="PTHR23547:SF1">
    <property type="entry name" value="MAJOR FACILITATOR SUPERFAMILY MFS_1"/>
    <property type="match status" value="1"/>
</dbReference>
<dbReference type="PANTHER" id="PTHR23547">
    <property type="entry name" value="MAJOR FACILITATOR SUPERFAMILY DOMAIN, GENERAL SUBSTRATE TRANSPORTER"/>
    <property type="match status" value="1"/>
</dbReference>
<accession>A0A2R8BMP6</accession>
<sequence>MVDVALMASASLQSYLILAFMREERVTMDAGFCYTANADGWLIGTVLLGLTYQVGGLALTLGMAAGVVAAPALAAGRLQREHPDETPA</sequence>
<keyword evidence="1" id="KW-0812">Transmembrane</keyword>
<proteinExistence type="predicted"/>
<dbReference type="InterPro" id="IPR047769">
    <property type="entry name" value="MFS_ArsJ"/>
</dbReference>
<dbReference type="AlphaFoldDB" id="A0A2R8BMP6"/>
<organism evidence="2 3">
    <name type="scientific">Albidovulum aquaemixtae</name>
    <dbReference type="NCBI Taxonomy" id="1542388"/>
    <lineage>
        <taxon>Bacteria</taxon>
        <taxon>Pseudomonadati</taxon>
        <taxon>Pseudomonadota</taxon>
        <taxon>Alphaproteobacteria</taxon>
        <taxon>Rhodobacterales</taxon>
        <taxon>Paracoccaceae</taxon>
        <taxon>Albidovulum</taxon>
    </lineage>
</organism>
<gene>
    <name evidence="2" type="ORF">DEA8626_03751</name>
</gene>
<dbReference type="SUPFAM" id="SSF103473">
    <property type="entry name" value="MFS general substrate transporter"/>
    <property type="match status" value="1"/>
</dbReference>
<dbReference type="InterPro" id="IPR036259">
    <property type="entry name" value="MFS_trans_sf"/>
</dbReference>
<dbReference type="Proteomes" id="UP000244924">
    <property type="component" value="Unassembled WGS sequence"/>
</dbReference>
<dbReference type="EMBL" id="OMOQ01000004">
    <property type="protein sequence ID" value="SPH24713.1"/>
    <property type="molecule type" value="Genomic_DNA"/>
</dbReference>
<evidence type="ECO:0000313" key="3">
    <source>
        <dbReference type="Proteomes" id="UP000244924"/>
    </source>
</evidence>
<name>A0A2R8BMP6_9RHOB</name>
<protein>
    <submittedName>
        <fullName evidence="2">Uncharacterized protein</fullName>
    </submittedName>
</protein>
<keyword evidence="1" id="KW-1133">Transmembrane helix</keyword>
<keyword evidence="1" id="KW-0472">Membrane</keyword>
<keyword evidence="3" id="KW-1185">Reference proteome</keyword>
<reference evidence="2 3" key="1">
    <citation type="submission" date="2018-03" db="EMBL/GenBank/DDBJ databases">
        <authorList>
            <person name="Keele B.F."/>
        </authorList>
    </citation>
    <scope>NUCLEOTIDE SEQUENCE [LARGE SCALE GENOMIC DNA]</scope>
    <source>
        <strain evidence="2 3">CECT 8626</strain>
    </source>
</reference>
<feature type="transmembrane region" description="Helical" evidence="1">
    <location>
        <begin position="50"/>
        <end position="74"/>
    </location>
</feature>